<evidence type="ECO:0000256" key="5">
    <source>
        <dbReference type="ARBA" id="ARBA00023295"/>
    </source>
</evidence>
<dbReference type="SUPFAM" id="SSF56601">
    <property type="entry name" value="beta-lactamase/transpeptidase-like"/>
    <property type="match status" value="1"/>
</dbReference>
<organism evidence="9 10">
    <name type="scientific">Candidatus Parabacteroides intestinipullorum</name>
    <dbReference type="NCBI Taxonomy" id="2838723"/>
    <lineage>
        <taxon>Bacteria</taxon>
        <taxon>Pseudomonadati</taxon>
        <taxon>Bacteroidota</taxon>
        <taxon>Bacteroidia</taxon>
        <taxon>Bacteroidales</taxon>
        <taxon>Tannerellaceae</taxon>
        <taxon>Parabacteroides</taxon>
    </lineage>
</organism>
<dbReference type="Pfam" id="PF00933">
    <property type="entry name" value="Glyco_hydro_3"/>
    <property type="match status" value="1"/>
</dbReference>
<dbReference type="Gene3D" id="3.20.20.300">
    <property type="entry name" value="Glycoside hydrolase, family 3, N-terminal domain"/>
    <property type="match status" value="1"/>
</dbReference>
<accession>A0A9D2BGE3</accession>
<name>A0A9D2BGE3_9BACT</name>
<dbReference type="InterPro" id="IPR012338">
    <property type="entry name" value="Beta-lactam/transpept-like"/>
</dbReference>
<dbReference type="PRINTS" id="PR00133">
    <property type="entry name" value="GLHYDRLASE3"/>
</dbReference>
<evidence type="ECO:0000259" key="8">
    <source>
        <dbReference type="Pfam" id="PF00933"/>
    </source>
</evidence>
<evidence type="ECO:0000256" key="2">
    <source>
        <dbReference type="ARBA" id="ARBA00005336"/>
    </source>
</evidence>
<sequence length="1000" mass="111652">MRSRFLLLLLSCWFSVMVAIAQTTTNLMRQVDRDRMEHWVDSVFDSMSYDERIGQLFMIIANPTTDNRNIQRLTKYVNEIKIGGILFHKGNPESQADVTNRMQKLSKVPLWISLDGEWGLSMRLSGTTRFPKNMMLGAIEDNSLIEAYGREVARQCKEMGIHINFAPDIDVNSNEDNPVIGLRSFGESAGAVSDKGLAYARGLEGEGIISVAKHFPGHGDTSEDSHETVPVVRHSRARLDSVELLPFKRYIYDGFAGVMTGHLRVPALDNGPDPASFSNRIVSGLLKREFGFTGLCFTDALAMKGAASVDQNPSVRALLAGNDVLLSPTSPIRDFEAIKEAIDEGVLSLESIEERCLKILRYKYIVGLNDYHPIELNGLKERLNSPHAAWIAAKLNSEAITVLKNEDRVLPLKELDRKRTAVLSIGEGERSKFQEMINRYDSVAHFSIGRNSSAAQVNRVYAQLAKYDRVICGIHTVRIPESKAFRELTDKKEVILAFFTLPYACKNYEKSINSAKAVVMGYESTPLAQEFAAQVIYGGIGAKGKLPVSIPGLYFAGTGLFTEKTRLGYHEPEEVNANAARLNVIESIVNEGLEKKAYPGCRVLVAKDGLVIYDKAFGFYNYGSREEVTRESVYDLASVSKATGTLLAVMKAYDEKKFKLNDKISSFLPELKESNKHNVTIKSMLYHQSGIVPTINFYQRAIDKESYSGSLYSGAKNKSHPVRFDAKTYVRNDFSFLPGLVSTSPKSGFSSEIARGLYLHDSFKDSIMKDIIDSKLGTVGRYRYSCINFILLKMMVEKQMGEPMDRLLRENFFRKMGMTSTTYNPTRWMDTTLIVPTEYDGFLRRQLLRGYVHDEAAAFQGGVSGNAGLFSNADDLAKLLQLYLDLGVYGGERLLSEATCSLFTQTKSPTCRRGLGFDKPQPGNPKTSPCGALAPASVYGHTGFTGTCFWVDPDNRLIYIFLCNRVTPSRVNNKLSTLDIRTRIQDAIYKAIDRKKQKDS</sequence>
<gene>
    <name evidence="9" type="ORF">H9977_11585</name>
</gene>
<keyword evidence="4 9" id="KW-0378">Hydrolase</keyword>
<dbReference type="Gene3D" id="3.40.710.10">
    <property type="entry name" value="DD-peptidase/beta-lactamase superfamily"/>
    <property type="match status" value="1"/>
</dbReference>
<evidence type="ECO:0000256" key="4">
    <source>
        <dbReference type="ARBA" id="ARBA00022801"/>
    </source>
</evidence>
<reference evidence="9" key="2">
    <citation type="submission" date="2021-04" db="EMBL/GenBank/DDBJ databases">
        <authorList>
            <person name="Gilroy R."/>
        </authorList>
    </citation>
    <scope>NUCLEOTIDE SEQUENCE</scope>
    <source>
        <strain evidence="9">ChiGjej6B6-14162</strain>
    </source>
</reference>
<dbReference type="SUPFAM" id="SSF51445">
    <property type="entry name" value="(Trans)glycosidases"/>
    <property type="match status" value="1"/>
</dbReference>
<dbReference type="GO" id="GO:0004563">
    <property type="term" value="F:beta-N-acetylhexosaminidase activity"/>
    <property type="evidence" value="ECO:0007669"/>
    <property type="project" value="UniProtKB-EC"/>
</dbReference>
<dbReference type="InterPro" id="IPR050226">
    <property type="entry name" value="NagZ_Beta-hexosaminidase"/>
</dbReference>
<proteinExistence type="inferred from homology"/>
<evidence type="ECO:0000313" key="10">
    <source>
        <dbReference type="Proteomes" id="UP000886740"/>
    </source>
</evidence>
<dbReference type="GO" id="GO:0005975">
    <property type="term" value="P:carbohydrate metabolic process"/>
    <property type="evidence" value="ECO:0007669"/>
    <property type="project" value="InterPro"/>
</dbReference>
<evidence type="ECO:0000313" key="9">
    <source>
        <dbReference type="EMBL" id="HIX75655.1"/>
    </source>
</evidence>
<comment type="catalytic activity">
    <reaction evidence="1">
        <text>Hydrolysis of terminal non-reducing N-acetyl-D-hexosamine residues in N-acetyl-beta-D-hexosaminides.</text>
        <dbReference type="EC" id="3.2.1.52"/>
    </reaction>
</comment>
<evidence type="ECO:0000256" key="3">
    <source>
        <dbReference type="ARBA" id="ARBA00012663"/>
    </source>
</evidence>
<feature type="domain" description="Glycoside hydrolase family 3 N-terminal" evidence="8">
    <location>
        <begin position="50"/>
        <end position="361"/>
    </location>
</feature>
<dbReference type="InterPro" id="IPR001466">
    <property type="entry name" value="Beta-lactam-related"/>
</dbReference>
<evidence type="ECO:0000259" key="7">
    <source>
        <dbReference type="Pfam" id="PF00144"/>
    </source>
</evidence>
<feature type="chain" id="PRO_5038994274" description="beta-N-acetylhexosaminidase" evidence="6">
    <location>
        <begin position="22"/>
        <end position="1000"/>
    </location>
</feature>
<dbReference type="InterPro" id="IPR036962">
    <property type="entry name" value="Glyco_hydro_3_N_sf"/>
</dbReference>
<dbReference type="AlphaFoldDB" id="A0A9D2BGE3"/>
<keyword evidence="6" id="KW-0732">Signal</keyword>
<feature type="signal peptide" evidence="6">
    <location>
        <begin position="1"/>
        <end position="21"/>
    </location>
</feature>
<dbReference type="Proteomes" id="UP000886740">
    <property type="component" value="Unassembled WGS sequence"/>
</dbReference>
<reference evidence="9" key="1">
    <citation type="journal article" date="2021" name="PeerJ">
        <title>Extensive microbial diversity within the chicken gut microbiome revealed by metagenomics and culture.</title>
        <authorList>
            <person name="Gilroy R."/>
            <person name="Ravi A."/>
            <person name="Getino M."/>
            <person name="Pursley I."/>
            <person name="Horton D.L."/>
            <person name="Alikhan N.F."/>
            <person name="Baker D."/>
            <person name="Gharbi K."/>
            <person name="Hall N."/>
            <person name="Watson M."/>
            <person name="Adriaenssens E.M."/>
            <person name="Foster-Nyarko E."/>
            <person name="Jarju S."/>
            <person name="Secka A."/>
            <person name="Antonio M."/>
            <person name="Oren A."/>
            <person name="Chaudhuri R.R."/>
            <person name="La Ragione R."/>
            <person name="Hildebrand F."/>
            <person name="Pallen M.J."/>
        </authorList>
    </citation>
    <scope>NUCLEOTIDE SEQUENCE</scope>
    <source>
        <strain evidence="9">ChiGjej6B6-14162</strain>
    </source>
</reference>
<dbReference type="EC" id="3.2.1.52" evidence="3"/>
<dbReference type="InterPro" id="IPR017853">
    <property type="entry name" value="GH"/>
</dbReference>
<dbReference type="InterPro" id="IPR001764">
    <property type="entry name" value="Glyco_hydro_3_N"/>
</dbReference>
<feature type="domain" description="Beta-lactamase-related" evidence="7">
    <location>
        <begin position="586"/>
        <end position="971"/>
    </location>
</feature>
<dbReference type="Gene3D" id="3.40.50.1700">
    <property type="entry name" value="Glycoside hydrolase family 3 C-terminal domain"/>
    <property type="match status" value="1"/>
</dbReference>
<protein>
    <recommendedName>
        <fullName evidence="3">beta-N-acetylhexosaminidase</fullName>
        <ecNumber evidence="3">3.2.1.52</ecNumber>
    </recommendedName>
</protein>
<keyword evidence="5" id="KW-0326">Glycosidase</keyword>
<dbReference type="PANTHER" id="PTHR30480">
    <property type="entry name" value="BETA-HEXOSAMINIDASE-RELATED"/>
    <property type="match status" value="1"/>
</dbReference>
<dbReference type="EMBL" id="DXEL01000079">
    <property type="protein sequence ID" value="HIX75655.1"/>
    <property type="molecule type" value="Genomic_DNA"/>
</dbReference>
<dbReference type="Pfam" id="PF00144">
    <property type="entry name" value="Beta-lactamase"/>
    <property type="match status" value="1"/>
</dbReference>
<comment type="caution">
    <text evidence="9">The sequence shown here is derived from an EMBL/GenBank/DDBJ whole genome shotgun (WGS) entry which is preliminary data.</text>
</comment>
<evidence type="ECO:0000256" key="6">
    <source>
        <dbReference type="SAM" id="SignalP"/>
    </source>
</evidence>
<dbReference type="GO" id="GO:0009254">
    <property type="term" value="P:peptidoglycan turnover"/>
    <property type="evidence" value="ECO:0007669"/>
    <property type="project" value="TreeGrafter"/>
</dbReference>
<dbReference type="PANTHER" id="PTHR30480:SF13">
    <property type="entry name" value="BETA-HEXOSAMINIDASE"/>
    <property type="match status" value="1"/>
</dbReference>
<dbReference type="InterPro" id="IPR036881">
    <property type="entry name" value="Glyco_hydro_3_C_sf"/>
</dbReference>
<comment type="similarity">
    <text evidence="2">Belongs to the glycosyl hydrolase 3 family.</text>
</comment>
<evidence type="ECO:0000256" key="1">
    <source>
        <dbReference type="ARBA" id="ARBA00001231"/>
    </source>
</evidence>